<evidence type="ECO:0000313" key="2">
    <source>
        <dbReference type="Proteomes" id="UP001597308"/>
    </source>
</evidence>
<keyword evidence="2" id="KW-1185">Reference proteome</keyword>
<name>A0ABW4KFR2_9HYPH</name>
<dbReference type="Proteomes" id="UP001597308">
    <property type="component" value="Unassembled WGS sequence"/>
</dbReference>
<dbReference type="RefSeq" id="WP_378801061.1">
    <property type="nucleotide sequence ID" value="NZ_JBHUER010000013.1"/>
</dbReference>
<accession>A0ABW4KFR2</accession>
<gene>
    <name evidence="1" type="ORF">ACFSCV_18550</name>
</gene>
<dbReference type="EMBL" id="JBHUER010000013">
    <property type="protein sequence ID" value="MFD1705010.1"/>
    <property type="molecule type" value="Genomic_DNA"/>
</dbReference>
<proteinExistence type="predicted"/>
<organism evidence="1 2">
    <name type="scientific">Methylopila henanensis</name>
    <dbReference type="NCBI Taxonomy" id="873516"/>
    <lineage>
        <taxon>Bacteria</taxon>
        <taxon>Pseudomonadati</taxon>
        <taxon>Pseudomonadota</taxon>
        <taxon>Alphaproteobacteria</taxon>
        <taxon>Hyphomicrobiales</taxon>
        <taxon>Methylopilaceae</taxon>
        <taxon>Methylopila</taxon>
    </lineage>
</organism>
<evidence type="ECO:0008006" key="3">
    <source>
        <dbReference type="Google" id="ProtNLM"/>
    </source>
</evidence>
<protein>
    <recommendedName>
        <fullName evidence="3">ASCH domain-containing protein</fullName>
    </recommendedName>
</protein>
<evidence type="ECO:0000313" key="1">
    <source>
        <dbReference type="EMBL" id="MFD1705010.1"/>
    </source>
</evidence>
<comment type="caution">
    <text evidence="1">The sequence shown here is derived from an EMBL/GenBank/DDBJ whole genome shotgun (WGS) entry which is preliminary data.</text>
</comment>
<reference evidence="2" key="1">
    <citation type="journal article" date="2019" name="Int. J. Syst. Evol. Microbiol.">
        <title>The Global Catalogue of Microorganisms (GCM) 10K type strain sequencing project: providing services to taxonomists for standard genome sequencing and annotation.</title>
        <authorList>
            <consortium name="The Broad Institute Genomics Platform"/>
            <consortium name="The Broad Institute Genome Sequencing Center for Infectious Disease"/>
            <person name="Wu L."/>
            <person name="Ma J."/>
        </authorList>
    </citation>
    <scope>NUCLEOTIDE SEQUENCE [LARGE SCALE GENOMIC DNA]</scope>
    <source>
        <strain evidence="2">KCTC 23707</strain>
    </source>
</reference>
<sequence>MLIRRADLERIASGTVTLAFRRWTRPTVKAGTRLRTAIGVVEIVSVVPIGDDDVSEDEAAAAGFPSRERLFRDLRAGEGRTLHRIALRFAGADPREGLRRDDALGADDLADLAAALARLDRAARDGAWTMATLEIIRLRPETRAADLAGALGRSTPDFKRDVRKLKELGLTESLDLGYRLSPRGYAALDRLAAARSERG</sequence>